<keyword evidence="4" id="KW-0732">Signal</keyword>
<feature type="transmembrane region" description="Helical" evidence="8">
    <location>
        <begin position="12"/>
        <end position="35"/>
    </location>
</feature>
<evidence type="ECO:0000256" key="2">
    <source>
        <dbReference type="ARBA" id="ARBA00007898"/>
    </source>
</evidence>
<reference evidence="10 11" key="1">
    <citation type="submission" date="2021-03" db="EMBL/GenBank/DDBJ databases">
        <title>Genomic and phenotypic characterization of Chloracidobacterium isolates provides evidence for multiple species.</title>
        <authorList>
            <person name="Saini M.K."/>
            <person name="Costas A.M.G."/>
            <person name="Tank M."/>
            <person name="Bryant D.A."/>
        </authorList>
    </citation>
    <scope>NUCLEOTIDE SEQUENCE [LARGE SCALE GENOMIC DNA]</scope>
    <source>
        <strain evidence="10 11">BV2-C</strain>
    </source>
</reference>
<keyword evidence="11" id="KW-1185">Reference proteome</keyword>
<gene>
    <name evidence="10" type="ORF">J8C06_07705</name>
</gene>
<evidence type="ECO:0000313" key="11">
    <source>
        <dbReference type="Proteomes" id="UP000676506"/>
    </source>
</evidence>
<evidence type="ECO:0000313" key="10">
    <source>
        <dbReference type="EMBL" id="QUW02244.1"/>
    </source>
</evidence>
<dbReference type="RefSeq" id="WP_211428134.1">
    <property type="nucleotide sequence ID" value="NZ_CP072648.1"/>
</dbReference>
<evidence type="ECO:0000256" key="3">
    <source>
        <dbReference type="ARBA" id="ARBA00012865"/>
    </source>
</evidence>
<sequence>MLNQVGQRRHGLLRNAVITGWLMTSLVLCSGFTGLARETKPSQKSARSTKPPSTAARPTTKPSEPKGVQKTARKPASPSSAGVKTTTANAPRNKRAAGNPGTVTKAATPTRLNPQPSRRQPDTARQTAPSAATARTKQARVSAEQTAKAKRGADPRRSYETQATAGRRSRAHAEHVRAMRRRAEQARLAELARIRALDESLQHAAQSSIEQDDLRGEDPTIRQIALNALGGRAGTVVVMEPATGQVLSIVNQQWAIRTPFKPCSTIKVLTAYAALQEQLTTADEAITTGGQSWTLRTAMARSNNEYFQVLGRRLGFERVVAYAQQAGFGRKTGINLPGETSGVIPRLPPADMGRTCSHGDGFGVTAIQLATFISAIANGGTLYRPQILRSPQDTATFKPIPVKKLALSEQVRGDLLAGMVSAVERGTARRSGAAAFGVAGKTGSCNCDFGARTRVGLFVSFVDAPGKPGLLVTVITKGSTARGSNASVIAGEVYRGAAVASRTKLRPRVVPTTNLPGDLPDADSDEEDDESND</sequence>
<keyword evidence="8" id="KW-0812">Transmembrane</keyword>
<dbReference type="SUPFAM" id="SSF56601">
    <property type="entry name" value="beta-lactamase/transpeptidase-like"/>
    <property type="match status" value="1"/>
</dbReference>
<feature type="region of interest" description="Disordered" evidence="7">
    <location>
        <begin position="508"/>
        <end position="533"/>
    </location>
</feature>
<keyword evidence="8" id="KW-0472">Membrane</keyword>
<protein>
    <recommendedName>
        <fullName evidence="3">beta-lactamase</fullName>
        <ecNumber evidence="3">3.5.2.6</ecNumber>
    </recommendedName>
</protein>
<feature type="domain" description="Penicillin-binding protein transpeptidase" evidence="9">
    <location>
        <begin position="234"/>
        <end position="492"/>
    </location>
</feature>
<dbReference type="InterPro" id="IPR050515">
    <property type="entry name" value="Beta-lactam/transpept"/>
</dbReference>
<feature type="compositionally biased region" description="Polar residues" evidence="7">
    <location>
        <begin position="42"/>
        <end position="62"/>
    </location>
</feature>
<feature type="compositionally biased region" description="Polar residues" evidence="7">
    <location>
        <begin position="101"/>
        <end position="136"/>
    </location>
</feature>
<dbReference type="PANTHER" id="PTHR30627">
    <property type="entry name" value="PEPTIDOGLYCAN D,D-TRANSPEPTIDASE"/>
    <property type="match status" value="1"/>
</dbReference>
<evidence type="ECO:0000256" key="5">
    <source>
        <dbReference type="ARBA" id="ARBA00022801"/>
    </source>
</evidence>
<comment type="similarity">
    <text evidence="2">Belongs to the class-D beta-lactamase family.</text>
</comment>
<evidence type="ECO:0000256" key="1">
    <source>
        <dbReference type="ARBA" id="ARBA00001526"/>
    </source>
</evidence>
<organism evidence="10 11">
    <name type="scientific">Chloracidobacterium validum</name>
    <dbReference type="NCBI Taxonomy" id="2821543"/>
    <lineage>
        <taxon>Bacteria</taxon>
        <taxon>Pseudomonadati</taxon>
        <taxon>Acidobacteriota</taxon>
        <taxon>Terriglobia</taxon>
        <taxon>Terriglobales</taxon>
        <taxon>Acidobacteriaceae</taxon>
        <taxon>Chloracidobacterium</taxon>
    </lineage>
</organism>
<feature type="compositionally biased region" description="Polar residues" evidence="7">
    <location>
        <begin position="77"/>
        <end position="90"/>
    </location>
</feature>
<evidence type="ECO:0000259" key="9">
    <source>
        <dbReference type="Pfam" id="PF00905"/>
    </source>
</evidence>
<dbReference type="Gene3D" id="3.40.710.10">
    <property type="entry name" value="DD-peptidase/beta-lactamase superfamily"/>
    <property type="match status" value="1"/>
</dbReference>
<dbReference type="InterPro" id="IPR001460">
    <property type="entry name" value="PCN-bd_Tpept"/>
</dbReference>
<dbReference type="Pfam" id="PF00905">
    <property type="entry name" value="Transpeptidase"/>
    <property type="match status" value="1"/>
</dbReference>
<proteinExistence type="inferred from homology"/>
<dbReference type="PANTHER" id="PTHR30627:SF6">
    <property type="entry name" value="BETA-LACTAMASE YBXI-RELATED"/>
    <property type="match status" value="1"/>
</dbReference>
<dbReference type="Proteomes" id="UP000676506">
    <property type="component" value="Chromosome 1"/>
</dbReference>
<dbReference type="InterPro" id="IPR012338">
    <property type="entry name" value="Beta-lactam/transpept-like"/>
</dbReference>
<dbReference type="EC" id="3.5.2.6" evidence="3"/>
<evidence type="ECO:0000256" key="8">
    <source>
        <dbReference type="SAM" id="Phobius"/>
    </source>
</evidence>
<accession>A0ABX8B5J4</accession>
<comment type="catalytic activity">
    <reaction evidence="1">
        <text>a beta-lactam + H2O = a substituted beta-amino acid</text>
        <dbReference type="Rhea" id="RHEA:20401"/>
        <dbReference type="ChEBI" id="CHEBI:15377"/>
        <dbReference type="ChEBI" id="CHEBI:35627"/>
        <dbReference type="ChEBI" id="CHEBI:140347"/>
        <dbReference type="EC" id="3.5.2.6"/>
    </reaction>
</comment>
<keyword evidence="5" id="KW-0378">Hydrolase</keyword>
<evidence type="ECO:0000256" key="7">
    <source>
        <dbReference type="SAM" id="MobiDB-lite"/>
    </source>
</evidence>
<feature type="compositionally biased region" description="Acidic residues" evidence="7">
    <location>
        <begin position="520"/>
        <end position="533"/>
    </location>
</feature>
<name>A0ABX8B5J4_9BACT</name>
<feature type="region of interest" description="Disordered" evidence="7">
    <location>
        <begin position="37"/>
        <end position="176"/>
    </location>
</feature>
<keyword evidence="8" id="KW-1133">Transmembrane helix</keyword>
<dbReference type="EMBL" id="CP072648">
    <property type="protein sequence ID" value="QUW02244.1"/>
    <property type="molecule type" value="Genomic_DNA"/>
</dbReference>
<evidence type="ECO:0000256" key="6">
    <source>
        <dbReference type="ARBA" id="ARBA00023251"/>
    </source>
</evidence>
<keyword evidence="6" id="KW-0046">Antibiotic resistance</keyword>
<evidence type="ECO:0000256" key="4">
    <source>
        <dbReference type="ARBA" id="ARBA00022729"/>
    </source>
</evidence>